<feature type="region of interest" description="Disordered" evidence="1">
    <location>
        <begin position="409"/>
        <end position="448"/>
    </location>
</feature>
<dbReference type="Proteomes" id="UP000723714">
    <property type="component" value="Unassembled WGS sequence"/>
</dbReference>
<feature type="domain" description="DUF4474" evidence="3">
    <location>
        <begin position="47"/>
        <end position="284"/>
    </location>
</feature>
<gene>
    <name evidence="4" type="ORF">HGO97_021105</name>
</gene>
<evidence type="ECO:0000256" key="1">
    <source>
        <dbReference type="SAM" id="MobiDB-lite"/>
    </source>
</evidence>
<protein>
    <submittedName>
        <fullName evidence="4">DUF4474 domain-containing protein</fullName>
    </submittedName>
</protein>
<dbReference type="RefSeq" id="WP_216244985.1">
    <property type="nucleotide sequence ID" value="NZ_JABACJ020000030.1"/>
</dbReference>
<reference evidence="4 5" key="1">
    <citation type="submission" date="2021-06" db="EMBL/GenBank/DDBJ databases">
        <title>Faecalicatena sp. nov. isolated from porcine feces.</title>
        <authorList>
            <person name="Oh B.S."/>
            <person name="Lee J.H."/>
        </authorList>
    </citation>
    <scope>NUCLEOTIDE SEQUENCE [LARGE SCALE GENOMIC DNA]</scope>
    <source>
        <strain evidence="4 5">AGMB00832</strain>
    </source>
</reference>
<keyword evidence="5" id="KW-1185">Reference proteome</keyword>
<name>A0ABS6DAR6_9FIRM</name>
<keyword evidence="2" id="KW-0812">Transmembrane</keyword>
<sequence length="448" mass="51865">MITNYLIIAAVILILLILLIFIIWRVRSRRFRPDSNKQNQQNELNVDLEETGFAYELNGDYFYSLMDCWQREVGYCRLYDEAAPLFNMIMDCEPVTFSYGGKRWLIELWKGQYGITTGGEIGIYHTERSDIDTEKFQGTFYENISNEERLKMSFILRRNGKVILRRSAVHWWLTGFKLGMFSQTSLLTMDAKITFPDRGMRNAFVDSLTELGYHKKEYSLLRNTVSIHYTTPHSPQTESRNKASETLVQQTNRNNCKLYEFATGKYSDTLDKLEYLKAMAPELYQIFLDSLYARGVYEAFDWIKDWLGGITPGPKPDPHPPVGPCPPPVTPCPPPIQPCPPPVTPCPPPIQPCPPPVCPCPEPPMRPCPPHNCLNSPMHHCSPHHCPDCPSGLNQQPGQQRRRNNCNMDCRNQPLCQPYRENSYPENRRYEEPPENERWNTQDEDDFL</sequence>
<dbReference type="Pfam" id="PF14751">
    <property type="entry name" value="DUF4474"/>
    <property type="match status" value="1"/>
</dbReference>
<evidence type="ECO:0000256" key="2">
    <source>
        <dbReference type="SAM" id="Phobius"/>
    </source>
</evidence>
<keyword evidence="2" id="KW-0472">Membrane</keyword>
<dbReference type="InterPro" id="IPR029322">
    <property type="entry name" value="DUF4474"/>
</dbReference>
<comment type="caution">
    <text evidence="4">The sequence shown here is derived from an EMBL/GenBank/DDBJ whole genome shotgun (WGS) entry which is preliminary data.</text>
</comment>
<evidence type="ECO:0000259" key="3">
    <source>
        <dbReference type="Pfam" id="PF14751"/>
    </source>
</evidence>
<evidence type="ECO:0000313" key="5">
    <source>
        <dbReference type="Proteomes" id="UP000723714"/>
    </source>
</evidence>
<keyword evidence="2" id="KW-1133">Transmembrane helix</keyword>
<accession>A0ABS6DAR6</accession>
<dbReference type="EMBL" id="JABACJ020000030">
    <property type="protein sequence ID" value="MBU3878305.1"/>
    <property type="molecule type" value="Genomic_DNA"/>
</dbReference>
<organism evidence="4 5">
    <name type="scientific">Faecalicatena faecalis</name>
    <dbReference type="NCBI Taxonomy" id="2726362"/>
    <lineage>
        <taxon>Bacteria</taxon>
        <taxon>Bacillati</taxon>
        <taxon>Bacillota</taxon>
        <taxon>Clostridia</taxon>
        <taxon>Lachnospirales</taxon>
        <taxon>Lachnospiraceae</taxon>
        <taxon>Faecalicatena</taxon>
    </lineage>
</organism>
<feature type="transmembrane region" description="Helical" evidence="2">
    <location>
        <begin position="6"/>
        <end position="24"/>
    </location>
</feature>
<feature type="compositionally biased region" description="Basic and acidic residues" evidence="1">
    <location>
        <begin position="426"/>
        <end position="441"/>
    </location>
</feature>
<proteinExistence type="predicted"/>
<evidence type="ECO:0000313" key="4">
    <source>
        <dbReference type="EMBL" id="MBU3878305.1"/>
    </source>
</evidence>